<name>A7ARX2_BABBO</name>
<dbReference type="InterPro" id="IPR013083">
    <property type="entry name" value="Znf_RING/FYVE/PHD"/>
</dbReference>
<reference evidence="10" key="3">
    <citation type="journal article" date="2021" name="Int. J. Parasitol.">
        <title>Comparative analysis of gene expression between Babesia bovis blood stages and kinetes allowed by improved genome annotation.</title>
        <authorList>
            <person name="Ueti M.W."/>
            <person name="Johnson W.C."/>
            <person name="Kappmeyer L.S."/>
            <person name="Herndon D.R."/>
            <person name="Mousel M.R."/>
            <person name="Reif K.E."/>
            <person name="Taus N.S."/>
            <person name="Ifeonu O.O."/>
            <person name="Silva J.C."/>
            <person name="Suarez C.E."/>
            <person name="Brayton K.A."/>
        </authorList>
    </citation>
    <scope>NUCLEOTIDE SEQUENCE [LARGE SCALE GENOMIC DNA]</scope>
</reference>
<feature type="domain" description="RING-type" evidence="7">
    <location>
        <begin position="898"/>
        <end position="942"/>
    </location>
</feature>
<dbReference type="InterPro" id="IPR045098">
    <property type="entry name" value="Fyv10_fam"/>
</dbReference>
<comment type="caution">
    <text evidence="9">The sequence shown here is derived from an EMBL/GenBank/DDBJ whole genome shotgun (WGS) entry which is preliminary data.</text>
</comment>
<evidence type="ECO:0000313" key="10">
    <source>
        <dbReference type="Proteomes" id="UP000002173"/>
    </source>
</evidence>
<evidence type="ECO:0000313" key="9">
    <source>
        <dbReference type="EMBL" id="EDO07291.1"/>
    </source>
</evidence>
<dbReference type="Gene3D" id="3.30.40.10">
    <property type="entry name" value="Zinc/RING finger domain, C3HC4 (zinc finger)"/>
    <property type="match status" value="1"/>
</dbReference>
<dbReference type="GO" id="GO:0008270">
    <property type="term" value="F:zinc ion binding"/>
    <property type="evidence" value="ECO:0007669"/>
    <property type="project" value="UniProtKB-KW"/>
</dbReference>
<dbReference type="GeneID" id="5479093"/>
<dbReference type="GO" id="GO:0043161">
    <property type="term" value="P:proteasome-mediated ubiquitin-dependent protein catabolic process"/>
    <property type="evidence" value="ECO:0007669"/>
    <property type="project" value="InterPro"/>
</dbReference>
<proteinExistence type="predicted"/>
<evidence type="ECO:0000256" key="6">
    <source>
        <dbReference type="SAM" id="MobiDB-lite"/>
    </source>
</evidence>
<evidence type="ECO:0000259" key="8">
    <source>
        <dbReference type="PROSITE" id="PS51867"/>
    </source>
</evidence>
<accession>A7ARX2</accession>
<keyword evidence="2 4" id="KW-0863">Zinc-finger</keyword>
<evidence type="ECO:0000259" key="7">
    <source>
        <dbReference type="PROSITE" id="PS50089"/>
    </source>
</evidence>
<feature type="domain" description="RING-Gid-type" evidence="8">
    <location>
        <begin position="898"/>
        <end position="942"/>
    </location>
</feature>
<keyword evidence="3" id="KW-0862">Zinc</keyword>
<dbReference type="SMART" id="SM00184">
    <property type="entry name" value="RING"/>
    <property type="match status" value="1"/>
</dbReference>
<gene>
    <name evidence="9" type="ORF">BBOV_IV009370</name>
</gene>
<dbReference type="GO" id="GO:0034657">
    <property type="term" value="C:GID complex"/>
    <property type="evidence" value="ECO:0007669"/>
    <property type="project" value="TreeGrafter"/>
</dbReference>
<organism evidence="9 10">
    <name type="scientific">Babesia bovis</name>
    <dbReference type="NCBI Taxonomy" id="5865"/>
    <lineage>
        <taxon>Eukaryota</taxon>
        <taxon>Sar</taxon>
        <taxon>Alveolata</taxon>
        <taxon>Apicomplexa</taxon>
        <taxon>Aconoidasida</taxon>
        <taxon>Piroplasmida</taxon>
        <taxon>Babesiidae</taxon>
        <taxon>Babesia</taxon>
    </lineage>
</organism>
<dbReference type="InterPro" id="IPR001841">
    <property type="entry name" value="Znf_RING"/>
</dbReference>
<dbReference type="GO" id="GO:0061630">
    <property type="term" value="F:ubiquitin protein ligase activity"/>
    <property type="evidence" value="ECO:0007669"/>
    <property type="project" value="InterPro"/>
</dbReference>
<reference evidence="9 10" key="1">
    <citation type="journal article" date="2007" name="PLoS Pathog.">
        <title>Genome sequence of Babesia bovis and comparative analysis of apicomplexan hemoprotozoa.</title>
        <authorList>
            <person name="Brayton K.A."/>
            <person name="Lau A.O.T."/>
            <person name="Herndon D.R."/>
            <person name="Hannick L."/>
            <person name="Kappmeyer L.S."/>
            <person name="Berens S.J."/>
            <person name="Bidwell S.L."/>
            <person name="Brown W.C."/>
            <person name="Crabtree J."/>
            <person name="Fadrosh D."/>
            <person name="Feldblum T."/>
            <person name="Forberger H.A."/>
            <person name="Haas B.J."/>
            <person name="Howell J.M."/>
            <person name="Khouri H."/>
            <person name="Koo H."/>
            <person name="Mann D.J."/>
            <person name="Norimine J."/>
            <person name="Paulsen I.T."/>
            <person name="Radune D."/>
            <person name="Ren Q."/>
            <person name="Smith R.K. Jr."/>
            <person name="Suarez C.E."/>
            <person name="White O."/>
            <person name="Wortman J.R."/>
            <person name="Knowles D.P. Jr."/>
            <person name="McElwain T.F."/>
            <person name="Nene V.M."/>
        </authorList>
    </citation>
    <scope>NUCLEOTIDE SEQUENCE [LARGE SCALE GENOMIC DNA]</scope>
    <source>
        <strain evidence="9">T2Bo</strain>
    </source>
</reference>
<keyword evidence="1" id="KW-0479">Metal-binding</keyword>
<dbReference type="InParanoid" id="A7ARX2"/>
<dbReference type="SUPFAM" id="SSF57850">
    <property type="entry name" value="RING/U-box"/>
    <property type="match status" value="1"/>
</dbReference>
<protein>
    <submittedName>
        <fullName evidence="9">Uncharacterized protein</fullName>
    </submittedName>
</protein>
<dbReference type="Pfam" id="PF13445">
    <property type="entry name" value="zf-RING_UBOX"/>
    <property type="match status" value="1"/>
</dbReference>
<evidence type="ECO:0000256" key="2">
    <source>
        <dbReference type="ARBA" id="ARBA00022771"/>
    </source>
</evidence>
<feature type="region of interest" description="Disordered" evidence="6">
    <location>
        <begin position="662"/>
        <end position="709"/>
    </location>
</feature>
<dbReference type="PANTHER" id="PTHR12170:SF3">
    <property type="entry name" value="GH10162P"/>
    <property type="match status" value="1"/>
</dbReference>
<dbReference type="PROSITE" id="PS50089">
    <property type="entry name" value="ZF_RING_2"/>
    <property type="match status" value="1"/>
</dbReference>
<evidence type="ECO:0000256" key="3">
    <source>
        <dbReference type="ARBA" id="ARBA00022833"/>
    </source>
</evidence>
<sequence>MPSIVQQPIKRPYEDAMGFLIQDAITLRKRQKVLFTKLYSQIESLRTLIEETAANVGNRGKGGDSSHTKSTALNDSDVTLCAKDDASVTLYLHNPVIRIDDTGDISQEPAGDSVDAEHFDVDFKAPLNNLAESIRCMDMRRAGLKGYRQFKTSLLKFSKDLFKSDPKDLDVLPQIVFDEQVMVKLISIDLLHDGLFDVFSTLQSEAYERWGATNRFLISDAVVGAYRLLHGLKQQLRENKVQPLIDWLNEERSFSHLYAERFNAVLLKLYEVQLLSHHYTFQNGELQKSDCTLTSQRIMEIRNSDLSKMWKIHSSEVGKLMTQALLDDNIPSVSEFLNLRDHTEKAFVRLFCESGFRVKKSTKTAQVHCATVAHSNVQQQSTLGRVAASCKRHVNKDTDEALNNHYNKSDYAIRTPIKATTKKDRSVSPWLNLLDTPDIHVNAFVVENDNATKCDNYMLSTKRRYLEPRWLKSIEEGAEKVLRFPRLSSFRLESPALSRGVNIRMIKQSLICKNEMPRQPYQIATLYAMASDPETACRQIIPQSTTTDDSSSFCECEPLNIIEGSPITNVAALQEIHEVSPPEALELATTDIRDETQFNASNIRHMAMLSDYRRFGQQLLQHNRQLLRQYVERQRAQSAISESHTDAQPTVSLTLYAGSPAVHDTVSESPENRTEAHRRSSSARGGRIRITFPNRPESSDTPPSHGRRSVSRFIRLRSHETDSGFVNANSPLLASELGNLSASGEPANINVRSIFRLVVHGIPGYSLQNAEAVVRLLSDPNALTQTGNIQSRDTVPGISENTSSIPSKLPNKRLNFTTAYECGDVGGYHKVFLPYESPLSVLISAGYLLFPRLLNLSGNNKPTEGITGDFGSFMRSSKQLPIEADLGQAFCFHSYFSCPISKDQTSTTNLPVMLPCGHVICSICNDSFANSRRKIHFRCPMCPQQASPGEVKCLFLDWNAFGFDNIN</sequence>
<dbReference type="VEuPathDB" id="PiroplasmaDB:BBOV_IV009370"/>
<dbReference type="GO" id="GO:0005634">
    <property type="term" value="C:nucleus"/>
    <property type="evidence" value="ECO:0007669"/>
    <property type="project" value="TreeGrafter"/>
</dbReference>
<dbReference type="AlphaFoldDB" id="A7ARX2"/>
<dbReference type="STRING" id="5865.A7ARX2"/>
<evidence type="ECO:0000256" key="5">
    <source>
        <dbReference type="PROSITE-ProRule" id="PRU01215"/>
    </source>
</evidence>
<dbReference type="PROSITE" id="PS51867">
    <property type="entry name" value="ZF_RING_GID"/>
    <property type="match status" value="1"/>
</dbReference>
<dbReference type="InterPro" id="IPR044063">
    <property type="entry name" value="ZF_RING_GID"/>
</dbReference>
<evidence type="ECO:0000256" key="1">
    <source>
        <dbReference type="ARBA" id="ARBA00022723"/>
    </source>
</evidence>
<dbReference type="EMBL" id="AAXT01000002">
    <property type="protein sequence ID" value="EDO07291.1"/>
    <property type="molecule type" value="Genomic_DNA"/>
</dbReference>
<dbReference type="PANTHER" id="PTHR12170">
    <property type="entry name" value="MACROPHAGE ERYTHROBLAST ATTACHER-RELATED"/>
    <property type="match status" value="1"/>
</dbReference>
<keyword evidence="10" id="KW-1185">Reference proteome</keyword>
<reference evidence="10" key="2">
    <citation type="journal article" date="2020" name="Data Brief">
        <title>Transcriptome dataset of Babesia bovis life stages within vertebrate and invertebrate hosts.</title>
        <authorList>
            <person name="Ueti M.W."/>
            <person name="Johnson W.C."/>
            <person name="Kappmeyer L.S."/>
            <person name="Herndon D.R."/>
            <person name="Mousel M.R."/>
            <person name="Reif K.E."/>
            <person name="Taus N.S."/>
            <person name="Ifeonu O.O."/>
            <person name="Silva J.C."/>
            <person name="Suarez C.E."/>
            <person name="Brayton K.A."/>
        </authorList>
    </citation>
    <scope>NUCLEOTIDE SEQUENCE [LARGE SCALE GENOMIC DNA]</scope>
</reference>
<dbReference type="OMA" id="ILRMIMR"/>
<feature type="zinc finger region" description="RING-Gid-type" evidence="5">
    <location>
        <begin position="898"/>
        <end position="942"/>
    </location>
</feature>
<dbReference type="RefSeq" id="XP_001610859.1">
    <property type="nucleotide sequence ID" value="XM_001610809.1"/>
</dbReference>
<dbReference type="KEGG" id="bbo:BBOV_IV009370"/>
<dbReference type="eggNOG" id="KOG2817">
    <property type="taxonomic scope" value="Eukaryota"/>
</dbReference>
<dbReference type="Proteomes" id="UP000002173">
    <property type="component" value="Unassembled WGS sequence"/>
</dbReference>
<evidence type="ECO:0000256" key="4">
    <source>
        <dbReference type="PROSITE-ProRule" id="PRU00175"/>
    </source>
</evidence>
<dbReference type="GO" id="GO:0005737">
    <property type="term" value="C:cytoplasm"/>
    <property type="evidence" value="ECO:0007669"/>
    <property type="project" value="TreeGrafter"/>
</dbReference>
<dbReference type="InterPro" id="IPR027370">
    <property type="entry name" value="Znf-RING_euk"/>
</dbReference>